<protein>
    <submittedName>
        <fullName evidence="3">Fam-a protein</fullName>
    </submittedName>
</protein>
<dbReference type="InterPro" id="IPR006486">
    <property type="entry name" value="PYST_A"/>
</dbReference>
<accession>A0A6V7SUC1</accession>
<dbReference type="VEuPathDB" id="PlasmoDB:PVVCY_0400130"/>
<dbReference type="VEuPathDB" id="PlasmoDB:PVLDE_0900170"/>
<proteinExistence type="predicted"/>
<reference evidence="3 4" key="1">
    <citation type="submission" date="2020-08" db="EMBL/GenBank/DDBJ databases">
        <authorList>
            <person name="Ramaprasad A."/>
        </authorList>
    </citation>
    <scope>NUCLEOTIDE SEQUENCE [LARGE SCALE GENOMIC DNA]</scope>
</reference>
<dbReference type="NCBIfam" id="TIGR01599">
    <property type="entry name" value="PYST-A"/>
    <property type="match status" value="1"/>
</dbReference>
<dbReference type="VEuPathDB" id="PlasmoDB:PVSEL_0900170"/>
<name>A0A6V7SUC1_PLAVN</name>
<feature type="region of interest" description="Disordered" evidence="1">
    <location>
        <begin position="30"/>
        <end position="55"/>
    </location>
</feature>
<dbReference type="VEuPathDB" id="PlasmoDB:PVPCR_0900160"/>
<evidence type="ECO:0000313" key="3">
    <source>
        <dbReference type="EMBL" id="CAD2103383.1"/>
    </source>
</evidence>
<evidence type="ECO:0000313" key="4">
    <source>
        <dbReference type="Proteomes" id="UP000515697"/>
    </source>
</evidence>
<gene>
    <name evidence="3" type="ORF">PVSEL_0900170</name>
</gene>
<sequence>MNKFYIRIVLFLLSVSLYVNNETIATEPAPQKVPQKVPPKDTNEATTPEPKKCQPTPEEIYEKNKNLLYTDHQETREAIKLMNEAAKHIEDHATSIEGYTLCETKHGPGMILYKKKQNNTDIKKMYYTVCDSDQHNEIINEIWNPNHANPFNPGSVKIVRVYNPNLVMIQQRYEKKFGSSQKYFYALAARVEVSKETTIIAMASANINDHNRSNKKYKNAIIENANSFKTTINSENDIRKGKLKKVFVNVAGYFIQKCDNRVDIAYVESIDGHSSF</sequence>
<keyword evidence="2" id="KW-0732">Signal</keyword>
<dbReference type="Proteomes" id="UP000515697">
    <property type="component" value="Chromosome PVSEL_09"/>
</dbReference>
<dbReference type="AlphaFoldDB" id="A0A6V7SUC1"/>
<evidence type="ECO:0000256" key="2">
    <source>
        <dbReference type="SAM" id="SignalP"/>
    </source>
</evidence>
<dbReference type="VEuPathDB" id="PlasmoDB:PVBDA_0900190"/>
<dbReference type="EMBL" id="LR865430">
    <property type="protein sequence ID" value="CAD2103383.1"/>
    <property type="molecule type" value="Genomic_DNA"/>
</dbReference>
<feature type="chain" id="PRO_5028263399" evidence="2">
    <location>
        <begin position="22"/>
        <end position="276"/>
    </location>
</feature>
<dbReference type="SUPFAM" id="SSF55961">
    <property type="entry name" value="Bet v1-like"/>
    <property type="match status" value="1"/>
</dbReference>
<evidence type="ECO:0000256" key="1">
    <source>
        <dbReference type="SAM" id="MobiDB-lite"/>
    </source>
</evidence>
<feature type="signal peptide" evidence="2">
    <location>
        <begin position="1"/>
        <end position="21"/>
    </location>
</feature>
<organism evidence="3 4">
    <name type="scientific">Plasmodium vinckei</name>
    <dbReference type="NCBI Taxonomy" id="5860"/>
    <lineage>
        <taxon>Eukaryota</taxon>
        <taxon>Sar</taxon>
        <taxon>Alveolata</taxon>
        <taxon>Apicomplexa</taxon>
        <taxon>Aconoidasida</taxon>
        <taxon>Haemosporida</taxon>
        <taxon>Plasmodiidae</taxon>
        <taxon>Plasmodium</taxon>
        <taxon>Plasmodium (Vinckeia)</taxon>
    </lineage>
</organism>